<dbReference type="EMBL" id="JBJURJ010000027">
    <property type="protein sequence ID" value="MFM9332193.1"/>
    <property type="molecule type" value="Genomic_DNA"/>
</dbReference>
<organism evidence="1 2">
    <name type="scientific">Paenibacillus mesotrionivorans</name>
    <dbReference type="NCBI Taxonomy" id="3160968"/>
    <lineage>
        <taxon>Bacteria</taxon>
        <taxon>Bacillati</taxon>
        <taxon>Bacillota</taxon>
        <taxon>Bacilli</taxon>
        <taxon>Bacillales</taxon>
        <taxon>Paenibacillaceae</taxon>
        <taxon>Paenibacillus</taxon>
    </lineage>
</organism>
<evidence type="ECO:0000313" key="1">
    <source>
        <dbReference type="EMBL" id="MFM9332193.1"/>
    </source>
</evidence>
<sequence length="96" mass="11693">MPEPWPEWVRPAFELRFLERSIEAFHLDEVNELAQQQDELATELKLQLTSEQYRQILEWEENLNFRCTIEKEWLYFAGLKDGLTFWKHLVNILPDE</sequence>
<reference evidence="1" key="1">
    <citation type="submission" date="2024-12" db="EMBL/GenBank/DDBJ databases">
        <authorList>
            <person name="Wu N."/>
        </authorList>
    </citation>
    <scope>NUCLEOTIDE SEQUENCE</scope>
    <source>
        <strain evidence="1">P15</strain>
    </source>
</reference>
<evidence type="ECO:0000313" key="2">
    <source>
        <dbReference type="Proteomes" id="UP001631969"/>
    </source>
</evidence>
<name>A0ACC7P5D6_9BACL</name>
<proteinExistence type="predicted"/>
<comment type="caution">
    <text evidence="1">The sequence shown here is derived from an EMBL/GenBank/DDBJ whole genome shotgun (WGS) entry which is preliminary data.</text>
</comment>
<protein>
    <submittedName>
        <fullName evidence="1">Uncharacterized protein</fullName>
    </submittedName>
</protein>
<accession>A0ACC7P5D6</accession>
<keyword evidence="2" id="KW-1185">Reference proteome</keyword>
<dbReference type="Proteomes" id="UP001631969">
    <property type="component" value="Unassembled WGS sequence"/>
</dbReference>
<gene>
    <name evidence="1" type="ORF">ACI1P1_28250</name>
</gene>